<keyword evidence="1" id="KW-1133">Transmembrane helix</keyword>
<keyword evidence="3" id="KW-1185">Reference proteome</keyword>
<evidence type="ECO:0000313" key="3">
    <source>
        <dbReference type="Proteomes" id="UP000030686"/>
    </source>
</evidence>
<sequence length="144" mass="16467">MGDQSVLIYWRALVFMGKLADPWIITLSVLSLVIIYPYGNLKAVNAYFFGASASAESGLNTVDVKFLETYQQIYIYLILILGNLGFINMICYIDQASFLIWQRDSFCFRLFVLVDSKGLFNSDCFRLLYIKDLALGFSSTPHLW</sequence>
<organism evidence="2 3">
    <name type="scientific">Penicillium roqueforti (strain FM164)</name>
    <dbReference type="NCBI Taxonomy" id="1365484"/>
    <lineage>
        <taxon>Eukaryota</taxon>
        <taxon>Fungi</taxon>
        <taxon>Dikarya</taxon>
        <taxon>Ascomycota</taxon>
        <taxon>Pezizomycotina</taxon>
        <taxon>Eurotiomycetes</taxon>
        <taxon>Eurotiomycetidae</taxon>
        <taxon>Eurotiales</taxon>
        <taxon>Aspergillaceae</taxon>
        <taxon>Penicillium</taxon>
    </lineage>
</organism>
<dbReference type="AlphaFoldDB" id="W6QE14"/>
<accession>W6QE14</accession>
<feature type="transmembrane region" description="Helical" evidence="1">
    <location>
        <begin position="73"/>
        <end position="93"/>
    </location>
</feature>
<protein>
    <submittedName>
        <fullName evidence="2">Genomic scaffold, ProqFM164S02</fullName>
    </submittedName>
</protein>
<evidence type="ECO:0000313" key="2">
    <source>
        <dbReference type="EMBL" id="CDM32434.1"/>
    </source>
</evidence>
<dbReference type="Proteomes" id="UP000030686">
    <property type="component" value="Unassembled WGS sequence"/>
</dbReference>
<name>W6QE14_PENRF</name>
<gene>
    <name evidence="2" type="ORF">PROQFM164_S02g002585</name>
</gene>
<dbReference type="EMBL" id="HG792016">
    <property type="protein sequence ID" value="CDM32434.1"/>
    <property type="molecule type" value="Genomic_DNA"/>
</dbReference>
<dbReference type="STRING" id="1365484.W6QE14"/>
<feature type="transmembrane region" description="Helical" evidence="1">
    <location>
        <begin position="20"/>
        <end position="39"/>
    </location>
</feature>
<keyword evidence="1" id="KW-0472">Membrane</keyword>
<reference evidence="2" key="1">
    <citation type="journal article" date="2014" name="Nat. Commun.">
        <title>Multiple recent horizontal transfers of a large genomic region in cheese making fungi.</title>
        <authorList>
            <person name="Cheeseman K."/>
            <person name="Ropars J."/>
            <person name="Renault P."/>
            <person name="Dupont J."/>
            <person name="Gouzy J."/>
            <person name="Branca A."/>
            <person name="Abraham A.L."/>
            <person name="Ceppi M."/>
            <person name="Conseiller E."/>
            <person name="Debuchy R."/>
            <person name="Malagnac F."/>
            <person name="Goarin A."/>
            <person name="Silar P."/>
            <person name="Lacoste S."/>
            <person name="Sallet E."/>
            <person name="Bensimon A."/>
            <person name="Giraud T."/>
            <person name="Brygoo Y."/>
        </authorList>
    </citation>
    <scope>NUCLEOTIDE SEQUENCE [LARGE SCALE GENOMIC DNA]</scope>
    <source>
        <strain evidence="2">FM164</strain>
    </source>
</reference>
<keyword evidence="1" id="KW-0812">Transmembrane</keyword>
<proteinExistence type="predicted"/>
<dbReference type="OrthoDB" id="4358152at2759"/>
<evidence type="ECO:0000256" key="1">
    <source>
        <dbReference type="SAM" id="Phobius"/>
    </source>
</evidence>